<sequence length="83" mass="9692">MSQDFLSFNPLPKLIILKIRPNFFSYVIVCYCCRYAIPFVCPHALIFFCNYFGMIFSKFPTPTLRRKKNSLLVAIEGLAFLDQ</sequence>
<keyword evidence="1" id="KW-0812">Transmembrane</keyword>
<evidence type="ECO:0000313" key="4">
    <source>
        <dbReference type="Proteomes" id="UP000265566"/>
    </source>
</evidence>
<dbReference type="EMBL" id="PSQE01000007">
    <property type="protein sequence ID" value="RHN47449.1"/>
    <property type="molecule type" value="Genomic_DNA"/>
</dbReference>
<reference evidence="4" key="3">
    <citation type="journal article" date="2018" name="Nat. Plants">
        <title>Whole-genome landscape of Medicago truncatula symbiotic genes.</title>
        <authorList>
            <person name="Pecrix Y."/>
            <person name="Staton S.E."/>
            <person name="Sallet E."/>
            <person name="Lelandais-Briere C."/>
            <person name="Moreau S."/>
            <person name="Carrere S."/>
            <person name="Blein T."/>
            <person name="Jardinaud M.F."/>
            <person name="Latrasse D."/>
            <person name="Zouine M."/>
            <person name="Zahm M."/>
            <person name="Kreplak J."/>
            <person name="Mayjonade B."/>
            <person name="Satge C."/>
            <person name="Perez M."/>
            <person name="Cauet S."/>
            <person name="Marande W."/>
            <person name="Chantry-Darmon C."/>
            <person name="Lopez-Roques C."/>
            <person name="Bouchez O."/>
            <person name="Berard A."/>
            <person name="Debelle F."/>
            <person name="Munos S."/>
            <person name="Bendahmane A."/>
            <person name="Berges H."/>
            <person name="Niebel A."/>
            <person name="Buitink J."/>
            <person name="Frugier F."/>
            <person name="Benhamed M."/>
            <person name="Crespi M."/>
            <person name="Gouzy J."/>
            <person name="Gamas P."/>
        </authorList>
    </citation>
    <scope>NUCLEOTIDE SEQUENCE [LARGE SCALE GENOMIC DNA]</scope>
    <source>
        <strain evidence="4">cv. Jemalong A17</strain>
    </source>
</reference>
<gene>
    <name evidence="2" type="ORF">MtrDRAFT_AC167711g38v2</name>
    <name evidence="3" type="ORF">MtrunA17_Chr7g0253121</name>
</gene>
<dbReference type="Proteomes" id="UP000265566">
    <property type="component" value="Chromosome 7"/>
</dbReference>
<evidence type="ECO:0008006" key="5">
    <source>
        <dbReference type="Google" id="ProtNLM"/>
    </source>
</evidence>
<evidence type="ECO:0000313" key="2">
    <source>
        <dbReference type="EMBL" id="ABN09810.1"/>
    </source>
</evidence>
<reference evidence="2" key="1">
    <citation type="submission" date="2005-09" db="EMBL/GenBank/DDBJ databases">
        <authorList>
            <person name="Town C.D."/>
        </authorList>
    </citation>
    <scope>NUCLEOTIDE SEQUENCE</scope>
</reference>
<name>A2Q5P8_MEDTR</name>
<organism evidence="2">
    <name type="scientific">Medicago truncatula</name>
    <name type="common">Barrel medic</name>
    <name type="synonym">Medicago tribuloides</name>
    <dbReference type="NCBI Taxonomy" id="3880"/>
    <lineage>
        <taxon>Eukaryota</taxon>
        <taxon>Viridiplantae</taxon>
        <taxon>Streptophyta</taxon>
        <taxon>Embryophyta</taxon>
        <taxon>Tracheophyta</taxon>
        <taxon>Spermatophyta</taxon>
        <taxon>Magnoliopsida</taxon>
        <taxon>eudicotyledons</taxon>
        <taxon>Gunneridae</taxon>
        <taxon>Pentapetalae</taxon>
        <taxon>rosids</taxon>
        <taxon>fabids</taxon>
        <taxon>Fabales</taxon>
        <taxon>Fabaceae</taxon>
        <taxon>Papilionoideae</taxon>
        <taxon>50 kb inversion clade</taxon>
        <taxon>NPAAA clade</taxon>
        <taxon>Hologalegina</taxon>
        <taxon>IRL clade</taxon>
        <taxon>Trifolieae</taxon>
        <taxon>Medicago</taxon>
    </lineage>
</organism>
<proteinExistence type="predicted"/>
<dbReference type="AlphaFoldDB" id="A2Q5P8"/>
<feature type="transmembrane region" description="Helical" evidence="1">
    <location>
        <begin position="43"/>
        <end position="61"/>
    </location>
</feature>
<reference evidence="2" key="2">
    <citation type="submission" date="2007-03" db="EMBL/GenBank/DDBJ databases">
        <authorList>
            <consortium name="The International Medicago Genome Annotation Group"/>
        </authorList>
    </citation>
    <scope>NUCLEOTIDE SEQUENCE</scope>
</reference>
<accession>A2Q5P8</accession>
<reference evidence="3" key="4">
    <citation type="journal article" date="2018" name="Nat. Plants">
        <title>Whole-genome landscape of Medicago truncatula symbiotic genes.</title>
        <authorList>
            <person name="Pecrix Y."/>
            <person name="Gamas P."/>
            <person name="Carrere S."/>
        </authorList>
    </citation>
    <scope>NUCLEOTIDE SEQUENCE</scope>
    <source>
        <tissue evidence="3">Leaves</tissue>
    </source>
</reference>
<keyword evidence="1" id="KW-1133">Transmembrane helix</keyword>
<dbReference type="EMBL" id="AC167711">
    <property type="protein sequence ID" value="ABN09810.1"/>
    <property type="molecule type" value="Genomic_DNA"/>
</dbReference>
<evidence type="ECO:0000313" key="3">
    <source>
        <dbReference type="EMBL" id="RHN47449.1"/>
    </source>
</evidence>
<protein>
    <recommendedName>
        <fullName evidence="5">Transmembrane protein</fullName>
    </recommendedName>
</protein>
<dbReference type="Gramene" id="rna42053">
    <property type="protein sequence ID" value="RHN47449.1"/>
    <property type="gene ID" value="gene42053"/>
</dbReference>
<evidence type="ECO:0000256" key="1">
    <source>
        <dbReference type="SAM" id="Phobius"/>
    </source>
</evidence>
<keyword evidence="1" id="KW-0472">Membrane</keyword>